<evidence type="ECO:0000313" key="3">
    <source>
        <dbReference type="Proteomes" id="UP001303115"/>
    </source>
</evidence>
<evidence type="ECO:0000256" key="1">
    <source>
        <dbReference type="SAM" id="SignalP"/>
    </source>
</evidence>
<proteinExistence type="predicted"/>
<sequence>MRKALGLAAVSCALGIADSKALKWGDNGPRWIPARETLAYKPVLGVNIEPPTPTPPPQIGPRGGLGARDVTSRTCAYISGLPDSALWCSSTARCVSNSTVPGFACCDDQYDCWIPTTCVDSTKGVTIGSIDTNFTVFWYVHSSTLQDTPGSRADISKQRLIIALLCYLRVPG</sequence>
<dbReference type="Proteomes" id="UP001303115">
    <property type="component" value="Unassembled WGS sequence"/>
</dbReference>
<feature type="signal peptide" evidence="1">
    <location>
        <begin position="1"/>
        <end position="19"/>
    </location>
</feature>
<keyword evidence="3" id="KW-1185">Reference proteome</keyword>
<gene>
    <name evidence="2" type="ORF">C8A01DRAFT_21579</name>
</gene>
<keyword evidence="1" id="KW-0732">Signal</keyword>
<accession>A0AAN6P3P5</accession>
<dbReference type="AlphaFoldDB" id="A0AAN6P3P5"/>
<dbReference type="EMBL" id="MU855039">
    <property type="protein sequence ID" value="KAK4031171.1"/>
    <property type="molecule type" value="Genomic_DNA"/>
</dbReference>
<name>A0AAN6P3P5_9PEZI</name>
<organism evidence="2 3">
    <name type="scientific">Parachaetomium inaequale</name>
    <dbReference type="NCBI Taxonomy" id="2588326"/>
    <lineage>
        <taxon>Eukaryota</taxon>
        <taxon>Fungi</taxon>
        <taxon>Dikarya</taxon>
        <taxon>Ascomycota</taxon>
        <taxon>Pezizomycotina</taxon>
        <taxon>Sordariomycetes</taxon>
        <taxon>Sordariomycetidae</taxon>
        <taxon>Sordariales</taxon>
        <taxon>Chaetomiaceae</taxon>
        <taxon>Parachaetomium</taxon>
    </lineage>
</organism>
<evidence type="ECO:0000313" key="2">
    <source>
        <dbReference type="EMBL" id="KAK4031171.1"/>
    </source>
</evidence>
<reference evidence="3" key="1">
    <citation type="journal article" date="2023" name="Mol. Phylogenet. Evol.">
        <title>Genome-scale phylogeny and comparative genomics of the fungal order Sordariales.</title>
        <authorList>
            <person name="Hensen N."/>
            <person name="Bonometti L."/>
            <person name="Westerberg I."/>
            <person name="Brannstrom I.O."/>
            <person name="Guillou S."/>
            <person name="Cros-Aarteil S."/>
            <person name="Calhoun S."/>
            <person name="Haridas S."/>
            <person name="Kuo A."/>
            <person name="Mondo S."/>
            <person name="Pangilinan J."/>
            <person name="Riley R."/>
            <person name="LaButti K."/>
            <person name="Andreopoulos B."/>
            <person name="Lipzen A."/>
            <person name="Chen C."/>
            <person name="Yan M."/>
            <person name="Daum C."/>
            <person name="Ng V."/>
            <person name="Clum A."/>
            <person name="Steindorff A."/>
            <person name="Ohm R.A."/>
            <person name="Martin F."/>
            <person name="Silar P."/>
            <person name="Natvig D.O."/>
            <person name="Lalanne C."/>
            <person name="Gautier V."/>
            <person name="Ament-Velasquez S.L."/>
            <person name="Kruys A."/>
            <person name="Hutchinson M.I."/>
            <person name="Powell A.J."/>
            <person name="Barry K."/>
            <person name="Miller A.N."/>
            <person name="Grigoriev I.V."/>
            <person name="Debuchy R."/>
            <person name="Gladieux P."/>
            <person name="Hiltunen Thoren M."/>
            <person name="Johannesson H."/>
        </authorList>
    </citation>
    <scope>NUCLEOTIDE SEQUENCE [LARGE SCALE GENOMIC DNA]</scope>
    <source>
        <strain evidence="3">CBS 284.82</strain>
    </source>
</reference>
<comment type="caution">
    <text evidence="2">The sequence shown here is derived from an EMBL/GenBank/DDBJ whole genome shotgun (WGS) entry which is preliminary data.</text>
</comment>
<protein>
    <submittedName>
        <fullName evidence="2">Uncharacterized protein</fullName>
    </submittedName>
</protein>
<feature type="chain" id="PRO_5042990262" evidence="1">
    <location>
        <begin position="20"/>
        <end position="172"/>
    </location>
</feature>